<feature type="domain" description="VanZ-like" evidence="2">
    <location>
        <begin position="14"/>
        <end position="159"/>
    </location>
</feature>
<feature type="transmembrane region" description="Helical" evidence="1">
    <location>
        <begin position="136"/>
        <end position="159"/>
    </location>
</feature>
<keyword evidence="1" id="KW-0472">Membrane</keyword>
<dbReference type="PIRSF" id="PIRSF019083">
    <property type="entry name" value="UCP019083_VanZ"/>
    <property type="match status" value="1"/>
</dbReference>
<accession>A0A1M4TSL3</accession>
<dbReference type="STRING" id="1121025.SAMN02745249_00499"/>
<evidence type="ECO:0000256" key="1">
    <source>
        <dbReference type="SAM" id="Phobius"/>
    </source>
</evidence>
<organism evidence="3 4">
    <name type="scientific">Atopostipes suicloacalis DSM 15692</name>
    <dbReference type="NCBI Taxonomy" id="1121025"/>
    <lineage>
        <taxon>Bacteria</taxon>
        <taxon>Bacillati</taxon>
        <taxon>Bacillota</taxon>
        <taxon>Bacilli</taxon>
        <taxon>Lactobacillales</taxon>
        <taxon>Carnobacteriaceae</taxon>
        <taxon>Atopostipes</taxon>
    </lineage>
</organism>
<keyword evidence="1" id="KW-1133">Transmembrane helix</keyword>
<feature type="transmembrane region" description="Helical" evidence="1">
    <location>
        <begin position="83"/>
        <end position="100"/>
    </location>
</feature>
<dbReference type="InterPro" id="IPR006976">
    <property type="entry name" value="VanZ-like"/>
</dbReference>
<keyword evidence="1" id="KW-0812">Transmembrane</keyword>
<reference evidence="4" key="1">
    <citation type="submission" date="2016-11" db="EMBL/GenBank/DDBJ databases">
        <authorList>
            <person name="Varghese N."/>
            <person name="Submissions S."/>
        </authorList>
    </citation>
    <scope>NUCLEOTIDE SEQUENCE [LARGE SCALE GENOMIC DNA]</scope>
    <source>
        <strain evidence="4">DSM 15692</strain>
    </source>
</reference>
<proteinExistence type="predicted"/>
<dbReference type="NCBIfam" id="NF037970">
    <property type="entry name" value="vanZ_1"/>
    <property type="match status" value="1"/>
</dbReference>
<dbReference type="Proteomes" id="UP000184128">
    <property type="component" value="Unassembled WGS sequence"/>
</dbReference>
<gene>
    <name evidence="3" type="ORF">SAMN02745249_00499</name>
</gene>
<protein>
    <submittedName>
        <fullName evidence="3">VanZ like family protein</fullName>
    </submittedName>
</protein>
<dbReference type="AlphaFoldDB" id="A0A1M4TSL3"/>
<name>A0A1M4TSL3_9LACT</name>
<feature type="transmembrane region" description="Helical" evidence="1">
    <location>
        <begin position="107"/>
        <end position="124"/>
    </location>
</feature>
<evidence type="ECO:0000313" key="3">
    <source>
        <dbReference type="EMBL" id="SHE47461.1"/>
    </source>
</evidence>
<dbReference type="RefSeq" id="WP_073295832.1">
    <property type="nucleotide sequence ID" value="NZ_FQUF01000006.1"/>
</dbReference>
<keyword evidence="4" id="KW-1185">Reference proteome</keyword>
<evidence type="ECO:0000259" key="2">
    <source>
        <dbReference type="Pfam" id="PF04892"/>
    </source>
</evidence>
<sequence length="166" mass="19128">MQKKLTTKDHIYLLLPFFIMGLLYWSSSMTAETQSLQPTLEVFMGGKPLETFLTRFQFQYGGKVISIQNLGYFSFIEFFIRKGAHFFSYFALGFFWVLGLKKRIREEWLTILLSILLCIGYASFDELRQSFNPGRTGLMVDVILDTAGAITGVGMAWFLTKKKIIQ</sequence>
<dbReference type="InterPro" id="IPR016747">
    <property type="entry name" value="Phosphotransbutyrylase"/>
</dbReference>
<evidence type="ECO:0000313" key="4">
    <source>
        <dbReference type="Proteomes" id="UP000184128"/>
    </source>
</evidence>
<feature type="transmembrane region" description="Helical" evidence="1">
    <location>
        <begin position="12"/>
        <end position="31"/>
    </location>
</feature>
<dbReference type="Pfam" id="PF04892">
    <property type="entry name" value="VanZ"/>
    <property type="match status" value="1"/>
</dbReference>
<dbReference type="OrthoDB" id="291892at2"/>
<dbReference type="EMBL" id="FQUF01000006">
    <property type="protein sequence ID" value="SHE47461.1"/>
    <property type="molecule type" value="Genomic_DNA"/>
</dbReference>